<reference evidence="1 2" key="2">
    <citation type="journal article" date="2022" name="Mol. Ecol. Resour.">
        <title>The genomes of chicory, endive, great burdock and yacon provide insights into Asteraceae paleo-polyploidization history and plant inulin production.</title>
        <authorList>
            <person name="Fan W."/>
            <person name="Wang S."/>
            <person name="Wang H."/>
            <person name="Wang A."/>
            <person name="Jiang F."/>
            <person name="Liu H."/>
            <person name="Zhao H."/>
            <person name="Xu D."/>
            <person name="Zhang Y."/>
        </authorList>
    </citation>
    <scope>NUCLEOTIDE SEQUENCE [LARGE SCALE GENOMIC DNA]</scope>
    <source>
        <strain evidence="2">cv. Yunnan</strain>
        <tissue evidence="1">Leaves</tissue>
    </source>
</reference>
<gene>
    <name evidence="1" type="ORF">L1987_48405</name>
</gene>
<accession>A0ACB9FSS5</accession>
<dbReference type="EMBL" id="CM042033">
    <property type="protein sequence ID" value="KAI3773866.1"/>
    <property type="molecule type" value="Genomic_DNA"/>
</dbReference>
<evidence type="ECO:0000313" key="1">
    <source>
        <dbReference type="EMBL" id="KAI3773866.1"/>
    </source>
</evidence>
<protein>
    <submittedName>
        <fullName evidence="1">Uncharacterized protein</fullName>
    </submittedName>
</protein>
<reference evidence="2" key="1">
    <citation type="journal article" date="2022" name="Mol. Ecol. Resour.">
        <title>The genomes of chicory, endive, great burdock and yacon provide insights into Asteraceae palaeo-polyploidization history and plant inulin production.</title>
        <authorList>
            <person name="Fan W."/>
            <person name="Wang S."/>
            <person name="Wang H."/>
            <person name="Wang A."/>
            <person name="Jiang F."/>
            <person name="Liu H."/>
            <person name="Zhao H."/>
            <person name="Xu D."/>
            <person name="Zhang Y."/>
        </authorList>
    </citation>
    <scope>NUCLEOTIDE SEQUENCE [LARGE SCALE GENOMIC DNA]</scope>
    <source>
        <strain evidence="2">cv. Yunnan</strain>
    </source>
</reference>
<comment type="caution">
    <text evidence="1">The sequence shown here is derived from an EMBL/GenBank/DDBJ whole genome shotgun (WGS) entry which is preliminary data.</text>
</comment>
<keyword evidence="2" id="KW-1185">Reference proteome</keyword>
<dbReference type="Proteomes" id="UP001056120">
    <property type="component" value="Linkage Group LG16"/>
</dbReference>
<organism evidence="1 2">
    <name type="scientific">Smallanthus sonchifolius</name>
    <dbReference type="NCBI Taxonomy" id="185202"/>
    <lineage>
        <taxon>Eukaryota</taxon>
        <taxon>Viridiplantae</taxon>
        <taxon>Streptophyta</taxon>
        <taxon>Embryophyta</taxon>
        <taxon>Tracheophyta</taxon>
        <taxon>Spermatophyta</taxon>
        <taxon>Magnoliopsida</taxon>
        <taxon>eudicotyledons</taxon>
        <taxon>Gunneridae</taxon>
        <taxon>Pentapetalae</taxon>
        <taxon>asterids</taxon>
        <taxon>campanulids</taxon>
        <taxon>Asterales</taxon>
        <taxon>Asteraceae</taxon>
        <taxon>Asteroideae</taxon>
        <taxon>Heliantheae alliance</taxon>
        <taxon>Millerieae</taxon>
        <taxon>Smallanthus</taxon>
    </lineage>
</organism>
<sequence length="80" mass="9096">MQVVCCWCNTIFQGRNFKNILFLAQLQPKVDGSISLNKVFQSEAYPPMTSVYITTISQPATPSAKVSTRHQNGHQKRHHH</sequence>
<name>A0ACB9FSS5_9ASTR</name>
<proteinExistence type="predicted"/>
<evidence type="ECO:0000313" key="2">
    <source>
        <dbReference type="Proteomes" id="UP001056120"/>
    </source>
</evidence>